<organism evidence="3 4">
    <name type="scientific">Stephania japonica</name>
    <dbReference type="NCBI Taxonomy" id="461633"/>
    <lineage>
        <taxon>Eukaryota</taxon>
        <taxon>Viridiplantae</taxon>
        <taxon>Streptophyta</taxon>
        <taxon>Embryophyta</taxon>
        <taxon>Tracheophyta</taxon>
        <taxon>Spermatophyta</taxon>
        <taxon>Magnoliopsida</taxon>
        <taxon>Ranunculales</taxon>
        <taxon>Menispermaceae</taxon>
        <taxon>Menispermoideae</taxon>
        <taxon>Cissampelideae</taxon>
        <taxon>Stephania</taxon>
    </lineage>
</organism>
<evidence type="ECO:0000259" key="2">
    <source>
        <dbReference type="Pfam" id="PF26138"/>
    </source>
</evidence>
<dbReference type="Pfam" id="PF01693">
    <property type="entry name" value="Cauli_VI"/>
    <property type="match status" value="1"/>
</dbReference>
<evidence type="ECO:0000313" key="4">
    <source>
        <dbReference type="Proteomes" id="UP001417504"/>
    </source>
</evidence>
<feature type="domain" description="Ribonuclease H1 N-terminal" evidence="1">
    <location>
        <begin position="128"/>
        <end position="168"/>
    </location>
</feature>
<dbReference type="AlphaFoldDB" id="A0AAP0JAL8"/>
<dbReference type="InterPro" id="IPR037056">
    <property type="entry name" value="RNase_H1_N_sf"/>
</dbReference>
<protein>
    <submittedName>
        <fullName evidence="3">Uncharacterized protein</fullName>
    </submittedName>
</protein>
<dbReference type="InterPro" id="IPR058353">
    <property type="entry name" value="DUF8040"/>
</dbReference>
<dbReference type="Pfam" id="PF26138">
    <property type="entry name" value="DUF8040"/>
    <property type="match status" value="1"/>
</dbReference>
<dbReference type="InterPro" id="IPR011320">
    <property type="entry name" value="RNase_H1_N"/>
</dbReference>
<evidence type="ECO:0000259" key="1">
    <source>
        <dbReference type="Pfam" id="PF01693"/>
    </source>
</evidence>
<reference evidence="3 4" key="1">
    <citation type="submission" date="2024-01" db="EMBL/GenBank/DDBJ databases">
        <title>Genome assemblies of Stephania.</title>
        <authorList>
            <person name="Yang L."/>
        </authorList>
    </citation>
    <scope>NUCLEOTIDE SEQUENCE [LARGE SCALE GENOMIC DNA]</scope>
    <source>
        <strain evidence="3">QJT</strain>
        <tissue evidence="3">Leaf</tissue>
    </source>
</reference>
<feature type="domain" description="DUF8040" evidence="2">
    <location>
        <begin position="1"/>
        <end position="70"/>
    </location>
</feature>
<comment type="caution">
    <text evidence="3">The sequence shown here is derived from an EMBL/GenBank/DDBJ whole genome shotgun (WGS) entry which is preliminary data.</text>
</comment>
<accession>A0AAP0JAL8</accession>
<sequence>MNTITFVKLCNILRERGGLKEYRCVLVDEQVDVTLWILGHNIRNCVAKFEFCRSGETISRVFNRVLRAILRLQVLLFKRPEPIGADTTDLKWTWFQDGEDDGDSEPERIMNVGLTNVWTAFLMAPCKKWYVVFKGRETGVFDSWDACSRSVNGYSGNSYKSYQTLEEALFAYEKSLSMPQEPFKTTKMDGSNHERGDIELHATYAVPPPPLPPLRWILEARRHKGLN</sequence>
<gene>
    <name evidence="3" type="ORF">Sjap_011046</name>
</gene>
<dbReference type="EMBL" id="JBBNAE010000004">
    <property type="protein sequence ID" value="KAK9130559.1"/>
    <property type="molecule type" value="Genomic_DNA"/>
</dbReference>
<proteinExistence type="predicted"/>
<dbReference type="Gene3D" id="3.40.970.10">
    <property type="entry name" value="Ribonuclease H1, N-terminal domain"/>
    <property type="match status" value="1"/>
</dbReference>
<keyword evidence="4" id="KW-1185">Reference proteome</keyword>
<dbReference type="Proteomes" id="UP001417504">
    <property type="component" value="Unassembled WGS sequence"/>
</dbReference>
<name>A0AAP0JAL8_9MAGN</name>
<evidence type="ECO:0000313" key="3">
    <source>
        <dbReference type="EMBL" id="KAK9130559.1"/>
    </source>
</evidence>
<dbReference type="InterPro" id="IPR009027">
    <property type="entry name" value="Ribosomal_bL9/RNase_H1_N"/>
</dbReference>
<dbReference type="SUPFAM" id="SSF55658">
    <property type="entry name" value="L9 N-domain-like"/>
    <property type="match status" value="1"/>
</dbReference>